<proteinExistence type="predicted"/>
<accession>A0A397VZ28</accession>
<protein>
    <submittedName>
        <fullName evidence="2">Uncharacterized protein</fullName>
    </submittedName>
</protein>
<evidence type="ECO:0000313" key="2">
    <source>
        <dbReference type="EMBL" id="RIB24266.1"/>
    </source>
</evidence>
<evidence type="ECO:0000313" key="3">
    <source>
        <dbReference type="Proteomes" id="UP000266673"/>
    </source>
</evidence>
<reference evidence="2 3" key="1">
    <citation type="submission" date="2018-06" db="EMBL/GenBank/DDBJ databases">
        <title>Comparative genomics reveals the genomic features of Rhizophagus irregularis, R. cerebriforme, R. diaphanum and Gigaspora rosea, and their symbiotic lifestyle signature.</title>
        <authorList>
            <person name="Morin E."/>
            <person name="San Clemente H."/>
            <person name="Chen E.C.H."/>
            <person name="De La Providencia I."/>
            <person name="Hainaut M."/>
            <person name="Kuo A."/>
            <person name="Kohler A."/>
            <person name="Murat C."/>
            <person name="Tang N."/>
            <person name="Roy S."/>
            <person name="Loubradou J."/>
            <person name="Henrissat B."/>
            <person name="Grigoriev I.V."/>
            <person name="Corradi N."/>
            <person name="Roux C."/>
            <person name="Martin F.M."/>
        </authorList>
    </citation>
    <scope>NUCLEOTIDE SEQUENCE [LARGE SCALE GENOMIC DNA]</scope>
    <source>
        <strain evidence="2 3">DAOM 194757</strain>
    </source>
</reference>
<dbReference type="AlphaFoldDB" id="A0A397VZ28"/>
<dbReference type="Proteomes" id="UP000266673">
    <property type="component" value="Unassembled WGS sequence"/>
</dbReference>
<keyword evidence="3" id="KW-1185">Reference proteome</keyword>
<organism evidence="2 3">
    <name type="scientific">Gigaspora rosea</name>
    <dbReference type="NCBI Taxonomy" id="44941"/>
    <lineage>
        <taxon>Eukaryota</taxon>
        <taxon>Fungi</taxon>
        <taxon>Fungi incertae sedis</taxon>
        <taxon>Mucoromycota</taxon>
        <taxon>Glomeromycotina</taxon>
        <taxon>Glomeromycetes</taxon>
        <taxon>Diversisporales</taxon>
        <taxon>Gigasporaceae</taxon>
        <taxon>Gigaspora</taxon>
    </lineage>
</organism>
<name>A0A397VZ28_9GLOM</name>
<feature type="compositionally biased region" description="Basic and acidic residues" evidence="1">
    <location>
        <begin position="16"/>
        <end position="29"/>
    </location>
</feature>
<evidence type="ECO:0000256" key="1">
    <source>
        <dbReference type="SAM" id="MobiDB-lite"/>
    </source>
</evidence>
<comment type="caution">
    <text evidence="2">The sequence shown here is derived from an EMBL/GenBank/DDBJ whole genome shotgun (WGS) entry which is preliminary data.</text>
</comment>
<dbReference type="EMBL" id="QKWP01000223">
    <property type="protein sequence ID" value="RIB24266.1"/>
    <property type="molecule type" value="Genomic_DNA"/>
</dbReference>
<sequence length="67" mass="7646">MGEDWKSLHLNNNLKYEKPTISNREKEEQLVTESLPAPEALSDVSESSLEEEKEQNMDIIDLSISVN</sequence>
<gene>
    <name evidence="2" type="ORF">C2G38_2169016</name>
</gene>
<feature type="region of interest" description="Disordered" evidence="1">
    <location>
        <begin position="16"/>
        <end position="67"/>
    </location>
</feature>